<evidence type="ECO:0000256" key="4">
    <source>
        <dbReference type="ARBA" id="ARBA00022840"/>
    </source>
</evidence>
<dbReference type="SMART" id="SM00382">
    <property type="entry name" value="AAA"/>
    <property type="match status" value="2"/>
</dbReference>
<accession>A0ABQ1ZQN8</accession>
<dbReference type="Proteomes" id="UP000605427">
    <property type="component" value="Unassembled WGS sequence"/>
</dbReference>
<reference evidence="7" key="1">
    <citation type="journal article" date="2019" name="Int. J. Syst. Evol. Microbiol.">
        <title>The Global Catalogue of Microorganisms (GCM) 10K type strain sequencing project: providing services to taxonomists for standard genome sequencing and annotation.</title>
        <authorList>
            <consortium name="The Broad Institute Genomics Platform"/>
            <consortium name="The Broad Institute Genome Sequencing Center for Infectious Disease"/>
            <person name="Wu L."/>
            <person name="Ma J."/>
        </authorList>
    </citation>
    <scope>NUCLEOTIDE SEQUENCE [LARGE SCALE GENOMIC DNA]</scope>
    <source>
        <strain evidence="7">CCM 8702</strain>
    </source>
</reference>
<evidence type="ECO:0000256" key="2">
    <source>
        <dbReference type="ARBA" id="ARBA00022448"/>
    </source>
</evidence>
<dbReference type="CDD" id="cd03257">
    <property type="entry name" value="ABC_NikE_OppD_transporters"/>
    <property type="match status" value="2"/>
</dbReference>
<dbReference type="PANTHER" id="PTHR43776">
    <property type="entry name" value="TRANSPORT ATP-BINDING PROTEIN"/>
    <property type="match status" value="1"/>
</dbReference>
<dbReference type="EMBL" id="BMDD01000001">
    <property type="protein sequence ID" value="GGH73682.1"/>
    <property type="molecule type" value="Genomic_DNA"/>
</dbReference>
<dbReference type="GO" id="GO:0005524">
    <property type="term" value="F:ATP binding"/>
    <property type="evidence" value="ECO:0007669"/>
    <property type="project" value="UniProtKB-KW"/>
</dbReference>
<dbReference type="PANTHER" id="PTHR43776:SF7">
    <property type="entry name" value="D,D-DIPEPTIDE TRANSPORT ATP-BINDING PROTEIN DDPF-RELATED"/>
    <property type="match status" value="1"/>
</dbReference>
<dbReference type="Gene3D" id="3.40.50.300">
    <property type="entry name" value="P-loop containing nucleotide triphosphate hydrolases"/>
    <property type="match status" value="2"/>
</dbReference>
<dbReference type="InterPro" id="IPR050319">
    <property type="entry name" value="ABC_transp_ATP-bind"/>
</dbReference>
<name>A0ABQ1ZQN8_9BACL</name>
<dbReference type="InterPro" id="IPR003439">
    <property type="entry name" value="ABC_transporter-like_ATP-bd"/>
</dbReference>
<dbReference type="InterPro" id="IPR003593">
    <property type="entry name" value="AAA+_ATPase"/>
</dbReference>
<evidence type="ECO:0000313" key="7">
    <source>
        <dbReference type="Proteomes" id="UP000605427"/>
    </source>
</evidence>
<keyword evidence="2" id="KW-0813">Transport</keyword>
<dbReference type="RefSeq" id="WP_216674017.1">
    <property type="nucleotide sequence ID" value="NZ_BMDD01000001.1"/>
</dbReference>
<gene>
    <name evidence="6" type="ORF">GCM10007362_13030</name>
</gene>
<feature type="domain" description="ABC transporter" evidence="5">
    <location>
        <begin position="284"/>
        <end position="524"/>
    </location>
</feature>
<organism evidence="6 7">
    <name type="scientific">Saccharibacillus endophyticus</name>
    <dbReference type="NCBI Taxonomy" id="2060666"/>
    <lineage>
        <taxon>Bacteria</taxon>
        <taxon>Bacillati</taxon>
        <taxon>Bacillota</taxon>
        <taxon>Bacilli</taxon>
        <taxon>Bacillales</taxon>
        <taxon>Paenibacillaceae</taxon>
        <taxon>Saccharibacillus</taxon>
    </lineage>
</organism>
<dbReference type="PROSITE" id="PS00211">
    <property type="entry name" value="ABC_TRANSPORTER_1"/>
    <property type="match status" value="1"/>
</dbReference>
<dbReference type="InterPro" id="IPR017871">
    <property type="entry name" value="ABC_transporter-like_CS"/>
</dbReference>
<evidence type="ECO:0000259" key="5">
    <source>
        <dbReference type="PROSITE" id="PS50893"/>
    </source>
</evidence>
<proteinExistence type="inferred from homology"/>
<dbReference type="Pfam" id="PF00005">
    <property type="entry name" value="ABC_tran"/>
    <property type="match status" value="2"/>
</dbReference>
<evidence type="ECO:0000256" key="1">
    <source>
        <dbReference type="ARBA" id="ARBA00005417"/>
    </source>
</evidence>
<protein>
    <submittedName>
        <fullName evidence="6">ABC transporter ATP-binding protein</fullName>
    </submittedName>
</protein>
<dbReference type="SUPFAM" id="SSF52540">
    <property type="entry name" value="P-loop containing nucleoside triphosphate hydrolases"/>
    <property type="match status" value="2"/>
</dbReference>
<evidence type="ECO:0000313" key="6">
    <source>
        <dbReference type="EMBL" id="GGH73682.1"/>
    </source>
</evidence>
<evidence type="ECO:0000256" key="3">
    <source>
        <dbReference type="ARBA" id="ARBA00022741"/>
    </source>
</evidence>
<comment type="similarity">
    <text evidence="1">Belongs to the ABC transporter superfamily.</text>
</comment>
<dbReference type="InterPro" id="IPR027417">
    <property type="entry name" value="P-loop_NTPase"/>
</dbReference>
<dbReference type="NCBIfam" id="NF007739">
    <property type="entry name" value="PRK10419.1"/>
    <property type="match status" value="2"/>
</dbReference>
<keyword evidence="3" id="KW-0547">Nucleotide-binding</keyword>
<dbReference type="PROSITE" id="PS50893">
    <property type="entry name" value="ABC_TRANSPORTER_2"/>
    <property type="match status" value="2"/>
</dbReference>
<comment type="caution">
    <text evidence="6">The sequence shown here is derived from an EMBL/GenBank/DDBJ whole genome shotgun (WGS) entry which is preliminary data.</text>
</comment>
<feature type="domain" description="ABC transporter" evidence="5">
    <location>
        <begin position="11"/>
        <end position="263"/>
    </location>
</feature>
<sequence>MKIVDGQKEKLRIEQLEVSYPQEGAMQTALKSVTFTLYEGEILSLLGESGSGKSTVAKTLIGLLPSSATVRSGTLILSGHSSIDLSRPSTSWSEIRGRGVAMLFQDARLALNPMMKIREHFRETLHAHRLASKEQIASISEHWLTRLGFTDPSTILNAYPHELSGGMCQRVCLALTLCLRPQVLIADEPTSALDTVNQREVLHLLQSLQRELGLTVLLITHDIALAEALSHRVIVLNEGRIVESGLTSQVLREPSHDYTRQLLASRDLTSDAKAISPPDASSLLTIRNLFKTYDAEQPILSGVNVQLHVGEIIGILGQSGCGKSTLARCVVGLEHAQSGTIHFRRQDITHAKGSARRRLARHIQLVFQDARASLNPRFSALELVQTPLHAFRVGDRKERLERARYLLEEVGITGAAQHRRPPQLSTGQCQRVAIARALALQPEVLICDEAVSALDMSVQAQILELLQRLHRQFGFSILMISHDVRVLRAFCHRIAVMHEGRFVEFLQGNRLSSGEHAHTRLLLQGADEPESV</sequence>
<keyword evidence="7" id="KW-1185">Reference proteome</keyword>
<keyword evidence="4 6" id="KW-0067">ATP-binding</keyword>